<evidence type="ECO:0000313" key="5">
    <source>
        <dbReference type="EMBL" id="SEA88390.1"/>
    </source>
</evidence>
<dbReference type="CDD" id="cd04276">
    <property type="entry name" value="ZnMc_MMP_like_2"/>
    <property type="match status" value="1"/>
</dbReference>
<accession>A0A1H4EUW7</accession>
<feature type="signal peptide" evidence="1">
    <location>
        <begin position="1"/>
        <end position="19"/>
    </location>
</feature>
<evidence type="ECO:0000313" key="6">
    <source>
        <dbReference type="Proteomes" id="UP000199656"/>
    </source>
</evidence>
<dbReference type="EMBL" id="FNRL01000020">
    <property type="protein sequence ID" value="SEA88390.1"/>
    <property type="molecule type" value="Genomic_DNA"/>
</dbReference>
<dbReference type="RefSeq" id="WP_089763649.1">
    <property type="nucleotide sequence ID" value="NZ_BKAT01000033.1"/>
</dbReference>
<dbReference type="STRING" id="408074.SAMN05660909_03952"/>
<feature type="domain" description="DUF5117" evidence="3">
    <location>
        <begin position="94"/>
        <end position="272"/>
    </location>
</feature>
<feature type="domain" description="EcxA zinc-binding" evidence="2">
    <location>
        <begin position="407"/>
        <end position="714"/>
    </location>
</feature>
<evidence type="ECO:0000259" key="3">
    <source>
        <dbReference type="Pfam" id="PF17148"/>
    </source>
</evidence>
<dbReference type="OrthoDB" id="9776599at2"/>
<feature type="domain" description="DUF5118" evidence="4">
    <location>
        <begin position="27"/>
        <end position="74"/>
    </location>
</feature>
<protein>
    <recommendedName>
        <fullName evidence="7">Zinc-dependent metalloprotease</fullName>
    </recommendedName>
</protein>
<dbReference type="InterPro" id="IPR033428">
    <property type="entry name" value="DUF5118"/>
</dbReference>
<dbReference type="Pfam" id="PF17162">
    <property type="entry name" value="DUF5118"/>
    <property type="match status" value="1"/>
</dbReference>
<name>A0A1H4EUW7_9BACT</name>
<evidence type="ECO:0000259" key="2">
    <source>
        <dbReference type="Pfam" id="PF16313"/>
    </source>
</evidence>
<dbReference type="InterPro" id="IPR034032">
    <property type="entry name" value="Zn_MMP-like_bac"/>
</dbReference>
<dbReference type="SUPFAM" id="SSF55486">
    <property type="entry name" value="Metalloproteases ('zincins'), catalytic domain"/>
    <property type="match status" value="1"/>
</dbReference>
<reference evidence="6" key="1">
    <citation type="submission" date="2016-10" db="EMBL/GenBank/DDBJ databases">
        <authorList>
            <person name="Varghese N."/>
            <person name="Submissions S."/>
        </authorList>
    </citation>
    <scope>NUCLEOTIDE SEQUENCE [LARGE SCALE GENOMIC DNA]</scope>
    <source>
        <strain evidence="6">DSM 23920</strain>
    </source>
</reference>
<evidence type="ECO:0008006" key="7">
    <source>
        <dbReference type="Google" id="ProtNLM"/>
    </source>
</evidence>
<proteinExistence type="predicted"/>
<sequence length="805" mass="90736">MKKIIGTLLLLAALCNAYALPSADSLKPYKEIVPATAVTGKSFITVHQVNNRYLFEIPDSILGRDLFTVNRIIQSPQDWRNPFSGLCSYGNDWIGQSMFRFRRAENNRIMLQVVSTSERTSGNDLSASLERNNTDPLYAIFPVLAKSPEGAWVIDMTDFLNSDNSVFGYMAAIKMLAMPGTFAADRSFLNSVKAFPANIEIASTRSYSAGNTTLTGLYNSSLILLPKEPMKGRLTDERVGFFGIVPTDFRQWNDDGTVKMAANIWRWKLEPRKEDMEKYFRGELVEPEKPIVFYIDPATPKKWVPYLVAGVNDWQAAFEKAGFRNAIFAKEVPEGDTTFDINDARHNVIVYKASAIGNAMGHSLQDPRSGEIIESHIQWYHSVQEILYKWYLTQAGAVDTAAQKPYFSDELMGQLIRFVSSHEVGHAVGLRHNWGASSTTTIAQLRDKKWVEANGHTPSIMDYARFNYVAQPEDSIGEAGLFPRIGDYDKWAVEWGYKLLPPGTAAGAEAPILDKWIVDKLKESKRFRFGIGDDPSAKFPDNQREDMGDDAMEAGKYGIKNLQRIAPQLFNWVQTPGATYNRVEDVYKALVAQYEWYIKHVTANVGGVQFTPLTTSQNGDVYAFFPRSKQRRAVEFLNKELFATPEWLRNRRLYELTTTDFTIVTDLQKRTLKQLMDAKEFDKLREAQISGDADVYQAGDLLNDLYKGIFEELQSGADISPERRALQRAYVSNLLGLLEEYKDKEQDAGSVVKDHAKQVMAACKAVANKTANQGNKLHLGPLAEMLSARLEKPMEMAKQRASQMQ</sequence>
<dbReference type="AlphaFoldDB" id="A0A1H4EUW7"/>
<keyword evidence="6" id="KW-1185">Reference proteome</keyword>
<evidence type="ECO:0000256" key="1">
    <source>
        <dbReference type="SAM" id="SignalP"/>
    </source>
</evidence>
<feature type="chain" id="PRO_5011467807" description="Zinc-dependent metalloprotease" evidence="1">
    <location>
        <begin position="20"/>
        <end position="805"/>
    </location>
</feature>
<evidence type="ECO:0000259" key="4">
    <source>
        <dbReference type="Pfam" id="PF17162"/>
    </source>
</evidence>
<dbReference type="InterPro" id="IPR032534">
    <property type="entry name" value="EcxA_zinc-bd"/>
</dbReference>
<organism evidence="5 6">
    <name type="scientific">Chitinophaga terrae</name>
    <name type="common">ex Kim and Jung 2007</name>
    <dbReference type="NCBI Taxonomy" id="408074"/>
    <lineage>
        <taxon>Bacteria</taxon>
        <taxon>Pseudomonadati</taxon>
        <taxon>Bacteroidota</taxon>
        <taxon>Chitinophagia</taxon>
        <taxon>Chitinophagales</taxon>
        <taxon>Chitinophagaceae</taxon>
        <taxon>Chitinophaga</taxon>
    </lineage>
</organism>
<dbReference type="Pfam" id="PF16313">
    <property type="entry name" value="DUF4953"/>
    <property type="match status" value="1"/>
</dbReference>
<dbReference type="PANTHER" id="PTHR38478">
    <property type="entry name" value="PEPTIDASE M1A AND M12B"/>
    <property type="match status" value="1"/>
</dbReference>
<gene>
    <name evidence="5" type="ORF">SAMN05660909_03952</name>
</gene>
<dbReference type="InterPro" id="IPR033413">
    <property type="entry name" value="DUF5117"/>
</dbReference>
<dbReference type="PANTHER" id="PTHR38478:SF1">
    <property type="entry name" value="ZINC DEPENDENT METALLOPROTEASE DOMAIN LIPOPROTEIN"/>
    <property type="match status" value="1"/>
</dbReference>
<keyword evidence="1" id="KW-0732">Signal</keyword>
<dbReference type="Proteomes" id="UP000199656">
    <property type="component" value="Unassembled WGS sequence"/>
</dbReference>
<dbReference type="Pfam" id="PF17148">
    <property type="entry name" value="DUF5117"/>
    <property type="match status" value="1"/>
</dbReference>